<accession>A0ABY6ZNX6</accession>
<feature type="compositionally biased region" description="Acidic residues" evidence="10">
    <location>
        <begin position="102"/>
        <end position="126"/>
    </location>
</feature>
<comment type="similarity">
    <text evidence="2">Belongs to the YajC family.</text>
</comment>
<feature type="compositionally biased region" description="Basic and acidic residues" evidence="10">
    <location>
        <begin position="127"/>
        <end position="138"/>
    </location>
</feature>
<dbReference type="RefSeq" id="WP_268007522.1">
    <property type="nucleotide sequence ID" value="NZ_CP104067.1"/>
</dbReference>
<keyword evidence="3" id="KW-0813">Transport</keyword>
<evidence type="ECO:0000256" key="9">
    <source>
        <dbReference type="ARBA" id="ARBA00023136"/>
    </source>
</evidence>
<dbReference type="PRINTS" id="PR01853">
    <property type="entry name" value="YAJCTRNLCASE"/>
</dbReference>
<keyword evidence="7 11" id="KW-1133">Transmembrane helix</keyword>
<dbReference type="PANTHER" id="PTHR33909">
    <property type="entry name" value="SEC TRANSLOCON ACCESSORY COMPLEX SUBUNIT YAJC"/>
    <property type="match status" value="1"/>
</dbReference>
<evidence type="ECO:0000256" key="8">
    <source>
        <dbReference type="ARBA" id="ARBA00023010"/>
    </source>
</evidence>
<keyword evidence="5 11" id="KW-0812">Transmembrane</keyword>
<evidence type="ECO:0000313" key="12">
    <source>
        <dbReference type="EMBL" id="WAH43640.1"/>
    </source>
</evidence>
<evidence type="ECO:0000256" key="7">
    <source>
        <dbReference type="ARBA" id="ARBA00022989"/>
    </source>
</evidence>
<dbReference type="InterPro" id="IPR003849">
    <property type="entry name" value="Preprotein_translocase_YajC"/>
</dbReference>
<reference evidence="12" key="1">
    <citation type="submission" date="2022-08" db="EMBL/GenBank/DDBJ databases">
        <title>Alicyclobacillus fastidiosus DSM 17978, complete genome.</title>
        <authorList>
            <person name="Wang Q."/>
            <person name="Cai R."/>
            <person name="Wang Z."/>
        </authorList>
    </citation>
    <scope>NUCLEOTIDE SEQUENCE</scope>
    <source>
        <strain evidence="12">DSM 17978</strain>
    </source>
</reference>
<feature type="region of interest" description="Disordered" evidence="10">
    <location>
        <begin position="86"/>
        <end position="138"/>
    </location>
</feature>
<proteinExistence type="inferred from homology"/>
<evidence type="ECO:0000256" key="10">
    <source>
        <dbReference type="SAM" id="MobiDB-lite"/>
    </source>
</evidence>
<evidence type="ECO:0000256" key="6">
    <source>
        <dbReference type="ARBA" id="ARBA00022927"/>
    </source>
</evidence>
<dbReference type="Pfam" id="PF02699">
    <property type="entry name" value="YajC"/>
    <property type="match status" value="1"/>
</dbReference>
<dbReference type="EMBL" id="CP104067">
    <property type="protein sequence ID" value="WAH43640.1"/>
    <property type="molecule type" value="Genomic_DNA"/>
</dbReference>
<keyword evidence="13" id="KW-1185">Reference proteome</keyword>
<evidence type="ECO:0000256" key="2">
    <source>
        <dbReference type="ARBA" id="ARBA00006742"/>
    </source>
</evidence>
<evidence type="ECO:0000256" key="5">
    <source>
        <dbReference type="ARBA" id="ARBA00022692"/>
    </source>
</evidence>
<dbReference type="Proteomes" id="UP001164761">
    <property type="component" value="Chromosome"/>
</dbReference>
<name>A0ABY6ZNX6_9BACL</name>
<feature type="transmembrane region" description="Helical" evidence="11">
    <location>
        <begin position="6"/>
        <end position="23"/>
    </location>
</feature>
<dbReference type="PANTHER" id="PTHR33909:SF1">
    <property type="entry name" value="SEC TRANSLOCON ACCESSORY COMPLEX SUBUNIT YAJC"/>
    <property type="match status" value="1"/>
</dbReference>
<dbReference type="SMART" id="SM01323">
    <property type="entry name" value="YajC"/>
    <property type="match status" value="1"/>
</dbReference>
<keyword evidence="6" id="KW-0653">Protein transport</keyword>
<comment type="subcellular location">
    <subcellularLocation>
        <location evidence="1">Cell membrane</location>
        <topology evidence="1">Single-pass membrane protein</topology>
    </subcellularLocation>
</comment>
<evidence type="ECO:0000313" key="13">
    <source>
        <dbReference type="Proteomes" id="UP001164761"/>
    </source>
</evidence>
<gene>
    <name evidence="12" type="primary">yajC</name>
    <name evidence="12" type="ORF">NZD89_09800</name>
</gene>
<organism evidence="12 13">
    <name type="scientific">Alicyclobacillus fastidiosus</name>
    <dbReference type="NCBI Taxonomy" id="392011"/>
    <lineage>
        <taxon>Bacteria</taxon>
        <taxon>Bacillati</taxon>
        <taxon>Bacillota</taxon>
        <taxon>Bacilli</taxon>
        <taxon>Bacillales</taxon>
        <taxon>Alicyclobacillaceae</taxon>
        <taxon>Alicyclobacillus</taxon>
    </lineage>
</organism>
<dbReference type="NCBIfam" id="TIGR00739">
    <property type="entry name" value="yajC"/>
    <property type="match status" value="1"/>
</dbReference>
<evidence type="ECO:0000256" key="4">
    <source>
        <dbReference type="ARBA" id="ARBA00022475"/>
    </source>
</evidence>
<sequence length="138" mass="15486">MKGGNSLIFLVILVVVFYFLLILPQRRNQKKKAEMMKELAPGAKIMTASGIYAEVAEIHGDIIVARIADGVEVEMDTRAVVRVVSEATEVPAEDEHPLGAPDEYEEDELDDSEEELSEEDGEVDSEESSHEEHHERRH</sequence>
<evidence type="ECO:0000256" key="11">
    <source>
        <dbReference type="SAM" id="Phobius"/>
    </source>
</evidence>
<keyword evidence="9 11" id="KW-0472">Membrane</keyword>
<protein>
    <submittedName>
        <fullName evidence="12">Preprotein translocase subunit YajC</fullName>
    </submittedName>
</protein>
<keyword evidence="8" id="KW-0811">Translocation</keyword>
<evidence type="ECO:0000256" key="1">
    <source>
        <dbReference type="ARBA" id="ARBA00004162"/>
    </source>
</evidence>
<evidence type="ECO:0000256" key="3">
    <source>
        <dbReference type="ARBA" id="ARBA00022448"/>
    </source>
</evidence>
<keyword evidence="4" id="KW-1003">Cell membrane</keyword>